<dbReference type="AlphaFoldDB" id="A0A7W7PWK6"/>
<evidence type="ECO:0000313" key="2">
    <source>
        <dbReference type="Proteomes" id="UP000579523"/>
    </source>
</evidence>
<evidence type="ECO:0000313" key="1">
    <source>
        <dbReference type="EMBL" id="MBB4902605.1"/>
    </source>
</evidence>
<reference evidence="1 2" key="1">
    <citation type="submission" date="2020-08" db="EMBL/GenBank/DDBJ databases">
        <title>Genomic Encyclopedia of Type Strains, Phase III (KMG-III): the genomes of soil and plant-associated and newly described type strains.</title>
        <authorList>
            <person name="Whitman W."/>
        </authorList>
    </citation>
    <scope>NUCLEOTIDE SEQUENCE [LARGE SCALE GENOMIC DNA]</scope>
    <source>
        <strain evidence="1 2">CECT 3273</strain>
    </source>
</reference>
<organism evidence="1 2">
    <name type="scientific">Streptomyces griseomycini</name>
    <dbReference type="NCBI Taxonomy" id="66895"/>
    <lineage>
        <taxon>Bacteria</taxon>
        <taxon>Bacillati</taxon>
        <taxon>Actinomycetota</taxon>
        <taxon>Actinomycetes</taxon>
        <taxon>Kitasatosporales</taxon>
        <taxon>Streptomycetaceae</taxon>
        <taxon>Streptomyces</taxon>
    </lineage>
</organism>
<comment type="caution">
    <text evidence="1">The sequence shown here is derived from an EMBL/GenBank/DDBJ whole genome shotgun (WGS) entry which is preliminary data.</text>
</comment>
<proteinExistence type="predicted"/>
<gene>
    <name evidence="1" type="ORF">FHS37_006702</name>
</gene>
<dbReference type="Proteomes" id="UP000579523">
    <property type="component" value="Unassembled WGS sequence"/>
</dbReference>
<keyword evidence="2" id="KW-1185">Reference proteome</keyword>
<protein>
    <submittedName>
        <fullName evidence="1">Uncharacterized protein</fullName>
    </submittedName>
</protein>
<dbReference type="RefSeq" id="WP_184828069.1">
    <property type="nucleotide sequence ID" value="NZ_BMTK01000036.1"/>
</dbReference>
<dbReference type="EMBL" id="JACHJI010000017">
    <property type="protein sequence ID" value="MBB4902605.1"/>
    <property type="molecule type" value="Genomic_DNA"/>
</dbReference>
<name>A0A7W7PWK6_9ACTN</name>
<sequence>MKYDVTRACGHQERVELTGPTKRREWALERMEQGDCSDCVDAQRQKENAENAAAAQAAGWPALTGSERQVAWAETIRAAAVVKVRESATWWPEKYPEVTGDPAGIIEAAMLAQTSASWWIDNRGGEIAAAVALAAADVARALGMLKPLERDDLGPHVLVRPLIELPVPASYGMRSTVRAALCSCGWLPENQWEAAMSARDHIESLSEEEREAIRRAHPQDEPHACTEGLGLRKCLMRPYLRR</sequence>
<accession>A0A7W7PWK6</accession>